<sequence>MNLIYSIVLALHIFIFGPSGSAQILIQPGICKSIVKAAHRYHGILISHEDETGEYFYRDEKRCKLFTKAFLKKYNKGKGKNEKYSF</sequence>
<dbReference type="AlphaFoldDB" id="A0A6M3LHV8"/>
<reference evidence="1" key="1">
    <citation type="submission" date="2020-03" db="EMBL/GenBank/DDBJ databases">
        <title>The deep terrestrial virosphere.</title>
        <authorList>
            <person name="Holmfeldt K."/>
            <person name="Nilsson E."/>
            <person name="Simone D."/>
            <person name="Lopez-Fernandez M."/>
            <person name="Wu X."/>
            <person name="de Brujin I."/>
            <person name="Lundin D."/>
            <person name="Andersson A."/>
            <person name="Bertilsson S."/>
            <person name="Dopson M."/>
        </authorList>
    </citation>
    <scope>NUCLEOTIDE SEQUENCE</scope>
    <source>
        <strain evidence="1">MM415B04542</strain>
    </source>
</reference>
<gene>
    <name evidence="1" type="ORF">MM415B04542_0001</name>
</gene>
<proteinExistence type="predicted"/>
<dbReference type="EMBL" id="MT143084">
    <property type="protein sequence ID" value="QJA92638.1"/>
    <property type="molecule type" value="Genomic_DNA"/>
</dbReference>
<protein>
    <submittedName>
        <fullName evidence="1">Uncharacterized protein</fullName>
    </submittedName>
</protein>
<accession>A0A6M3LHV8</accession>
<evidence type="ECO:0000313" key="1">
    <source>
        <dbReference type="EMBL" id="QJA92638.1"/>
    </source>
</evidence>
<name>A0A6M3LHV8_9ZZZZ</name>
<organism evidence="1">
    <name type="scientific">viral metagenome</name>
    <dbReference type="NCBI Taxonomy" id="1070528"/>
    <lineage>
        <taxon>unclassified sequences</taxon>
        <taxon>metagenomes</taxon>
        <taxon>organismal metagenomes</taxon>
    </lineage>
</organism>